<feature type="region of interest" description="Disordered" evidence="1">
    <location>
        <begin position="35"/>
        <end position="63"/>
    </location>
</feature>
<evidence type="ECO:0000256" key="2">
    <source>
        <dbReference type="SAM" id="SignalP"/>
    </source>
</evidence>
<sequence length="63" mass="6536">MRDRYQAVLLPLSALLLLAGCSAVGPDYAPPSQPLPISFGEPTAELGTGPSRLSGGVLSTIRR</sequence>
<dbReference type="EMBL" id="CABEEZ010000023">
    <property type="protein sequence ID" value="VTR21269.1"/>
    <property type="molecule type" value="Genomic_DNA"/>
</dbReference>
<feature type="chain" id="PRO_5020243577" evidence="2">
    <location>
        <begin position="30"/>
        <end position="63"/>
    </location>
</feature>
<accession>A0A4U9TQT0</accession>
<proteinExistence type="predicted"/>
<dbReference type="AlphaFoldDB" id="A0A4U9TQT0"/>
<feature type="signal peptide" evidence="2">
    <location>
        <begin position="1"/>
        <end position="29"/>
    </location>
</feature>
<reference evidence="3" key="1">
    <citation type="submission" date="2019-05" db="EMBL/GenBank/DDBJ databases">
        <authorList>
            <consortium name="Pathogen Informatics"/>
        </authorList>
    </citation>
    <scope>NUCLEOTIDE SEQUENCE [LARGE SCALE GENOMIC DNA]</scope>
    <source>
        <strain evidence="3">NCTC12965</strain>
    </source>
</reference>
<evidence type="ECO:0000256" key="1">
    <source>
        <dbReference type="SAM" id="MobiDB-lite"/>
    </source>
</evidence>
<name>A0A4U9TQT0_SERFO</name>
<dbReference type="PROSITE" id="PS51257">
    <property type="entry name" value="PROKAR_LIPOPROTEIN"/>
    <property type="match status" value="1"/>
</dbReference>
<gene>
    <name evidence="3" type="ORF">NCTC12965_01217</name>
</gene>
<evidence type="ECO:0000313" key="3">
    <source>
        <dbReference type="EMBL" id="VTR21269.1"/>
    </source>
</evidence>
<organism evidence="3">
    <name type="scientific">Serratia fonticola</name>
    <dbReference type="NCBI Taxonomy" id="47917"/>
    <lineage>
        <taxon>Bacteria</taxon>
        <taxon>Pseudomonadati</taxon>
        <taxon>Pseudomonadota</taxon>
        <taxon>Gammaproteobacteria</taxon>
        <taxon>Enterobacterales</taxon>
        <taxon>Yersiniaceae</taxon>
        <taxon>Serratia</taxon>
    </lineage>
</organism>
<protein>
    <submittedName>
        <fullName evidence="3">Uncharacterized protein</fullName>
    </submittedName>
</protein>
<keyword evidence="2" id="KW-0732">Signal</keyword>